<dbReference type="STRING" id="9785.ENSLAFP00000024030"/>
<reference evidence="3" key="3">
    <citation type="submission" date="2025-09" db="UniProtKB">
        <authorList>
            <consortium name="Ensembl"/>
        </authorList>
    </citation>
    <scope>IDENTIFICATION</scope>
    <source>
        <strain evidence="3">Isolate ISIS603380</strain>
    </source>
</reference>
<protein>
    <recommendedName>
        <fullName evidence="5">FRAS1 protein</fullName>
    </recommendedName>
</protein>
<keyword evidence="2" id="KW-1133">Transmembrane helix</keyword>
<keyword evidence="2" id="KW-0812">Transmembrane</keyword>
<keyword evidence="4" id="KW-1185">Reference proteome</keyword>
<dbReference type="GeneTree" id="ENSGT00940000163761"/>
<feature type="transmembrane region" description="Helical" evidence="2">
    <location>
        <begin position="299"/>
        <end position="319"/>
    </location>
</feature>
<reference evidence="3" key="2">
    <citation type="submission" date="2025-08" db="UniProtKB">
        <authorList>
            <consortium name="Ensembl"/>
        </authorList>
    </citation>
    <scope>IDENTIFICATION</scope>
    <source>
        <strain evidence="3">Isolate ISIS603380</strain>
    </source>
</reference>
<accession>G3U872</accession>
<keyword evidence="2" id="KW-0472">Membrane</keyword>
<feature type="region of interest" description="Disordered" evidence="1">
    <location>
        <begin position="65"/>
        <end position="85"/>
    </location>
</feature>
<dbReference type="AlphaFoldDB" id="G3U872"/>
<dbReference type="HOGENOM" id="CLU_661466_0_0_1"/>
<evidence type="ECO:0000256" key="2">
    <source>
        <dbReference type="SAM" id="Phobius"/>
    </source>
</evidence>
<evidence type="ECO:0008006" key="5">
    <source>
        <dbReference type="Google" id="ProtNLM"/>
    </source>
</evidence>
<evidence type="ECO:0000313" key="4">
    <source>
        <dbReference type="Proteomes" id="UP000007646"/>
    </source>
</evidence>
<dbReference type="Proteomes" id="UP000007646">
    <property type="component" value="Unassembled WGS sequence"/>
</dbReference>
<dbReference type="Ensembl" id="ENSLAFT00000028261.1">
    <property type="protein sequence ID" value="ENSLAFP00000024030.1"/>
    <property type="gene ID" value="ENSLAFG00000028453.1"/>
</dbReference>
<dbReference type="InParanoid" id="G3U872"/>
<proteinExistence type="predicted"/>
<dbReference type="eggNOG" id="KOG3525">
    <property type="taxonomic scope" value="Eukaryota"/>
</dbReference>
<organism evidence="3 4">
    <name type="scientific">Loxodonta africana</name>
    <name type="common">African elephant</name>
    <dbReference type="NCBI Taxonomy" id="9785"/>
    <lineage>
        <taxon>Eukaryota</taxon>
        <taxon>Metazoa</taxon>
        <taxon>Chordata</taxon>
        <taxon>Craniata</taxon>
        <taxon>Vertebrata</taxon>
        <taxon>Euteleostomi</taxon>
        <taxon>Mammalia</taxon>
        <taxon>Eutheria</taxon>
        <taxon>Afrotheria</taxon>
        <taxon>Proboscidea</taxon>
        <taxon>Elephantidae</taxon>
        <taxon>Loxodonta</taxon>
    </lineage>
</organism>
<name>G3U872_LOXAF</name>
<sequence>SGEYTIYLIPCTVQPTQPWVDPGEKPLACTAHAPESFSGPSLFRRLQTRVPVSCLNSVLSIPHSENNFGGPQNTRAEKQSKQKTKGAFSKGQILYGRVLWNPEQNLNSAYKLQLEKVYLCTGKDGYVPFFDPTGTIYNEGPQYGCIQPNKHLKHRFLLLDRSQPEVTDKYFHDVPFEAHFASELPDFHVISSMPGVDGFTLKVDALYKVEAGHQWYLQVIYIIGPDTISGPRVQRSLTTLLRRNRRDLVDPSGQLTLDDSLIYDNEGDQVKNGTNMKSLNLEMQEPVVAASLTQTGASIGSALAAIMLLLLVFLVACFITRKCQKQRKKPTRKDILEEYPLNTKVDVPKRNLDRVEKNVNRQYCTVRNVNILSETEGAYTFKGAKVKKLNLEVRVHNNLQDGTEV</sequence>
<evidence type="ECO:0000313" key="3">
    <source>
        <dbReference type="Ensembl" id="ENSLAFP00000024030.1"/>
    </source>
</evidence>
<evidence type="ECO:0000256" key="1">
    <source>
        <dbReference type="SAM" id="MobiDB-lite"/>
    </source>
</evidence>
<feature type="compositionally biased region" description="Polar residues" evidence="1">
    <location>
        <begin position="65"/>
        <end position="74"/>
    </location>
</feature>
<reference evidence="3 4" key="1">
    <citation type="submission" date="2009-06" db="EMBL/GenBank/DDBJ databases">
        <title>The Genome Sequence of Loxodonta africana (African elephant).</title>
        <authorList>
            <person name="Di Palma F."/>
            <person name="Heiman D."/>
            <person name="Young S."/>
            <person name="Johnson J."/>
            <person name="Lander E.S."/>
            <person name="Lindblad-Toh K."/>
        </authorList>
    </citation>
    <scope>NUCLEOTIDE SEQUENCE [LARGE SCALE GENOMIC DNA]</scope>
    <source>
        <strain evidence="3 4">Isolate ISIS603380</strain>
    </source>
</reference>